<dbReference type="CDD" id="cd07262">
    <property type="entry name" value="VOC_like"/>
    <property type="match status" value="1"/>
</dbReference>
<evidence type="ECO:0000313" key="3">
    <source>
        <dbReference type="Proteomes" id="UP001296706"/>
    </source>
</evidence>
<keyword evidence="3" id="KW-1185">Reference proteome</keyword>
<dbReference type="Proteomes" id="UP001296706">
    <property type="component" value="Unassembled WGS sequence"/>
</dbReference>
<evidence type="ECO:0000313" key="2">
    <source>
        <dbReference type="EMBL" id="NMH77073.1"/>
    </source>
</evidence>
<dbReference type="PROSITE" id="PS51819">
    <property type="entry name" value="VOC"/>
    <property type="match status" value="1"/>
</dbReference>
<reference evidence="2 3" key="1">
    <citation type="submission" date="2020-04" db="EMBL/GenBank/DDBJ databases">
        <authorList>
            <person name="Klaysubun C."/>
            <person name="Duangmal K."/>
            <person name="Lipun K."/>
        </authorList>
    </citation>
    <scope>NUCLEOTIDE SEQUENCE [LARGE SCALE GENOMIC DNA]</scope>
    <source>
        <strain evidence="2 3">JCM 11839</strain>
    </source>
</reference>
<dbReference type="InterPro" id="IPR037523">
    <property type="entry name" value="VOC_core"/>
</dbReference>
<feature type="domain" description="VOC" evidence="1">
    <location>
        <begin position="1"/>
        <end position="124"/>
    </location>
</feature>
<sequence>MLDHLSIQTTDVDAAAAFYLRVFAPLGIREAMRMGLDGDTAVGLSGPDGFPHFWLGPTTAPSGREVHIAFTAPGRTAVDEVHVAALETGAEILHAPRVWPEYHPGYYAVFLRDLDGNNVEAVHHTFPGAAT</sequence>
<proteinExistence type="predicted"/>
<dbReference type="EMBL" id="JAAXKY010000017">
    <property type="protein sequence ID" value="NMH77073.1"/>
    <property type="molecule type" value="Genomic_DNA"/>
</dbReference>
<dbReference type="Gene3D" id="3.10.180.10">
    <property type="entry name" value="2,3-Dihydroxybiphenyl 1,2-Dioxygenase, domain 1"/>
    <property type="match status" value="1"/>
</dbReference>
<dbReference type="SUPFAM" id="SSF54593">
    <property type="entry name" value="Glyoxalase/Bleomycin resistance protein/Dihydroxybiphenyl dioxygenase"/>
    <property type="match status" value="1"/>
</dbReference>
<dbReference type="Pfam" id="PF00903">
    <property type="entry name" value="Glyoxalase"/>
    <property type="match status" value="1"/>
</dbReference>
<dbReference type="PANTHER" id="PTHR35006">
    <property type="entry name" value="GLYOXALASE FAMILY PROTEIN (AFU_ORTHOLOGUE AFUA_5G14830)"/>
    <property type="match status" value="1"/>
</dbReference>
<gene>
    <name evidence="2" type="ORF">HF577_08180</name>
</gene>
<dbReference type="PANTHER" id="PTHR35006:SF2">
    <property type="entry name" value="GLYOXALASE FAMILY PROTEIN (AFU_ORTHOLOGUE AFUA_5G14830)"/>
    <property type="match status" value="1"/>
</dbReference>
<organism evidence="2 3">
    <name type="scientific">Pseudonocardia xinjiangensis</name>
    <dbReference type="NCBI Taxonomy" id="75289"/>
    <lineage>
        <taxon>Bacteria</taxon>
        <taxon>Bacillati</taxon>
        <taxon>Actinomycetota</taxon>
        <taxon>Actinomycetes</taxon>
        <taxon>Pseudonocardiales</taxon>
        <taxon>Pseudonocardiaceae</taxon>
        <taxon>Pseudonocardia</taxon>
    </lineage>
</organism>
<evidence type="ECO:0000259" key="1">
    <source>
        <dbReference type="PROSITE" id="PS51819"/>
    </source>
</evidence>
<dbReference type="InterPro" id="IPR004360">
    <property type="entry name" value="Glyas_Fos-R_dOase_dom"/>
</dbReference>
<protein>
    <submittedName>
        <fullName evidence="2">VOC family protein</fullName>
    </submittedName>
</protein>
<name>A0ABX1R9K3_9PSEU</name>
<comment type="caution">
    <text evidence="2">The sequence shown here is derived from an EMBL/GenBank/DDBJ whole genome shotgun (WGS) entry which is preliminary data.</text>
</comment>
<dbReference type="InterPro" id="IPR029068">
    <property type="entry name" value="Glyas_Bleomycin-R_OHBP_Dase"/>
</dbReference>
<accession>A0ABX1R9K3</accession>